<evidence type="ECO:0000256" key="6">
    <source>
        <dbReference type="ARBA" id="ARBA00022989"/>
    </source>
</evidence>
<evidence type="ECO:0000313" key="11">
    <source>
        <dbReference type="EMBL" id="MBM6878408.1"/>
    </source>
</evidence>
<evidence type="ECO:0000256" key="5">
    <source>
        <dbReference type="ARBA" id="ARBA00022692"/>
    </source>
</evidence>
<feature type="transmembrane region" description="Helical" evidence="9">
    <location>
        <begin position="12"/>
        <end position="32"/>
    </location>
</feature>
<feature type="domain" description="Tripartite ATP-independent periplasmic transporters DctQ component" evidence="10">
    <location>
        <begin position="20"/>
        <end position="151"/>
    </location>
</feature>
<proteinExistence type="inferred from homology"/>
<dbReference type="PANTHER" id="PTHR35011">
    <property type="entry name" value="2,3-DIKETO-L-GULONATE TRAP TRANSPORTER SMALL PERMEASE PROTEIN YIAM"/>
    <property type="match status" value="1"/>
</dbReference>
<sequence>MKFLNEHLEACFIVPLMFLMSIIIFIQVVMRYVFGNSLTWSEELARYLFVWLVYFSVAYTARREAHIRIDAAINLYPKKLRPYIEILSEIIVLAFSVFIAVTSVTVFQKISASGQISPALHVPMQFVYCAPLIGFALTSIRQVQCIVRRIKGLHKHEEVQDA</sequence>
<feature type="transmembrane region" description="Helical" evidence="9">
    <location>
        <begin position="44"/>
        <end position="62"/>
    </location>
</feature>
<comment type="similarity">
    <text evidence="8">Belongs to the TRAP transporter small permease family.</text>
</comment>
<keyword evidence="6 9" id="KW-1133">Transmembrane helix</keyword>
<comment type="caution">
    <text evidence="11">The sequence shown here is derived from an EMBL/GenBank/DDBJ whole genome shotgun (WGS) entry which is preliminary data.</text>
</comment>
<keyword evidence="5 9" id="KW-0812">Transmembrane</keyword>
<evidence type="ECO:0000256" key="1">
    <source>
        <dbReference type="ARBA" id="ARBA00004429"/>
    </source>
</evidence>
<comment type="subcellular location">
    <subcellularLocation>
        <location evidence="1">Cell inner membrane</location>
        <topology evidence="1">Multi-pass membrane protein</topology>
    </subcellularLocation>
</comment>
<name>A0ABS2GCY5_9FIRM</name>
<dbReference type="Pfam" id="PF04290">
    <property type="entry name" value="DctQ"/>
    <property type="match status" value="1"/>
</dbReference>
<evidence type="ECO:0000256" key="7">
    <source>
        <dbReference type="ARBA" id="ARBA00023136"/>
    </source>
</evidence>
<evidence type="ECO:0000313" key="12">
    <source>
        <dbReference type="Proteomes" id="UP000729290"/>
    </source>
</evidence>
<evidence type="ECO:0000256" key="3">
    <source>
        <dbReference type="ARBA" id="ARBA00022475"/>
    </source>
</evidence>
<dbReference type="InterPro" id="IPR007387">
    <property type="entry name" value="TRAP_DctQ"/>
</dbReference>
<keyword evidence="3" id="KW-1003">Cell membrane</keyword>
<feature type="transmembrane region" description="Helical" evidence="9">
    <location>
        <begin position="119"/>
        <end position="140"/>
    </location>
</feature>
<keyword evidence="12" id="KW-1185">Reference proteome</keyword>
<protein>
    <submittedName>
        <fullName evidence="11">TRAP transporter small permease</fullName>
    </submittedName>
</protein>
<dbReference type="InterPro" id="IPR055348">
    <property type="entry name" value="DctQ"/>
</dbReference>
<accession>A0ABS2GCY5</accession>
<keyword evidence="2" id="KW-0813">Transport</keyword>
<evidence type="ECO:0000259" key="10">
    <source>
        <dbReference type="Pfam" id="PF04290"/>
    </source>
</evidence>
<evidence type="ECO:0000256" key="9">
    <source>
        <dbReference type="SAM" id="Phobius"/>
    </source>
</evidence>
<reference evidence="11 12" key="1">
    <citation type="journal article" date="2021" name="Sci. Rep.">
        <title>The distribution of antibiotic resistance genes in chicken gut microbiota commensals.</title>
        <authorList>
            <person name="Juricova H."/>
            <person name="Matiasovicova J."/>
            <person name="Kubasova T."/>
            <person name="Cejkova D."/>
            <person name="Rychlik I."/>
        </authorList>
    </citation>
    <scope>NUCLEOTIDE SEQUENCE [LARGE SCALE GENOMIC DNA]</scope>
    <source>
        <strain evidence="11 12">An431b</strain>
    </source>
</reference>
<gene>
    <name evidence="11" type="ORF">H9X83_09620</name>
</gene>
<evidence type="ECO:0000256" key="4">
    <source>
        <dbReference type="ARBA" id="ARBA00022519"/>
    </source>
</evidence>
<dbReference type="EMBL" id="JACSNV010000013">
    <property type="protein sequence ID" value="MBM6878408.1"/>
    <property type="molecule type" value="Genomic_DNA"/>
</dbReference>
<evidence type="ECO:0000256" key="8">
    <source>
        <dbReference type="ARBA" id="ARBA00038436"/>
    </source>
</evidence>
<dbReference type="RefSeq" id="WP_205134159.1">
    <property type="nucleotide sequence ID" value="NZ_JACSNT010000013.1"/>
</dbReference>
<dbReference type="Proteomes" id="UP000729290">
    <property type="component" value="Unassembled WGS sequence"/>
</dbReference>
<feature type="transmembrane region" description="Helical" evidence="9">
    <location>
        <begin position="83"/>
        <end position="107"/>
    </location>
</feature>
<organism evidence="11 12">
    <name type="scientific">Anaerotignum lactatifermentans</name>
    <dbReference type="NCBI Taxonomy" id="160404"/>
    <lineage>
        <taxon>Bacteria</taxon>
        <taxon>Bacillati</taxon>
        <taxon>Bacillota</taxon>
        <taxon>Clostridia</taxon>
        <taxon>Lachnospirales</taxon>
        <taxon>Anaerotignaceae</taxon>
        <taxon>Anaerotignum</taxon>
    </lineage>
</organism>
<dbReference type="PANTHER" id="PTHR35011:SF2">
    <property type="entry name" value="2,3-DIKETO-L-GULONATE TRAP TRANSPORTER SMALL PERMEASE PROTEIN YIAM"/>
    <property type="match status" value="1"/>
</dbReference>
<keyword evidence="4" id="KW-0997">Cell inner membrane</keyword>
<evidence type="ECO:0000256" key="2">
    <source>
        <dbReference type="ARBA" id="ARBA00022448"/>
    </source>
</evidence>
<keyword evidence="7 9" id="KW-0472">Membrane</keyword>